<accession>A0A699VR79</accession>
<sequence>RREDRPEVTLPPRKRLGIALGPRYEVEESSSAAAARPAGGQILKIRELQAADLRRQTVISELLRIDHRRSTET</sequence>
<proteinExistence type="predicted"/>
<gene>
    <name evidence="1" type="ORF">Tci_908788</name>
</gene>
<name>A0A699VR79_TANCI</name>
<comment type="caution">
    <text evidence="1">The sequence shown here is derived from an EMBL/GenBank/DDBJ whole genome shotgun (WGS) entry which is preliminary data.</text>
</comment>
<protein>
    <submittedName>
        <fullName evidence="1">Uncharacterized protein</fullName>
    </submittedName>
</protein>
<reference evidence="1" key="1">
    <citation type="journal article" date="2019" name="Sci. Rep.">
        <title>Draft genome of Tanacetum cinerariifolium, the natural source of mosquito coil.</title>
        <authorList>
            <person name="Yamashiro T."/>
            <person name="Shiraishi A."/>
            <person name="Satake H."/>
            <person name="Nakayama K."/>
        </authorList>
    </citation>
    <scope>NUCLEOTIDE SEQUENCE</scope>
</reference>
<dbReference type="AlphaFoldDB" id="A0A699VR79"/>
<dbReference type="EMBL" id="BKCJ011476918">
    <property type="protein sequence ID" value="GFD36819.1"/>
    <property type="molecule type" value="Genomic_DNA"/>
</dbReference>
<evidence type="ECO:0000313" key="1">
    <source>
        <dbReference type="EMBL" id="GFD36819.1"/>
    </source>
</evidence>
<organism evidence="1">
    <name type="scientific">Tanacetum cinerariifolium</name>
    <name type="common">Dalmatian daisy</name>
    <name type="synonym">Chrysanthemum cinerariifolium</name>
    <dbReference type="NCBI Taxonomy" id="118510"/>
    <lineage>
        <taxon>Eukaryota</taxon>
        <taxon>Viridiplantae</taxon>
        <taxon>Streptophyta</taxon>
        <taxon>Embryophyta</taxon>
        <taxon>Tracheophyta</taxon>
        <taxon>Spermatophyta</taxon>
        <taxon>Magnoliopsida</taxon>
        <taxon>eudicotyledons</taxon>
        <taxon>Gunneridae</taxon>
        <taxon>Pentapetalae</taxon>
        <taxon>asterids</taxon>
        <taxon>campanulids</taxon>
        <taxon>Asterales</taxon>
        <taxon>Asteraceae</taxon>
        <taxon>Asteroideae</taxon>
        <taxon>Anthemideae</taxon>
        <taxon>Anthemidinae</taxon>
        <taxon>Tanacetum</taxon>
    </lineage>
</organism>
<feature type="non-terminal residue" evidence="1">
    <location>
        <position position="73"/>
    </location>
</feature>
<feature type="non-terminal residue" evidence="1">
    <location>
        <position position="1"/>
    </location>
</feature>